<gene>
    <name evidence="2" type="ORF">QR685DRAFT_417702</name>
</gene>
<feature type="region of interest" description="Disordered" evidence="1">
    <location>
        <begin position="1"/>
        <end position="29"/>
    </location>
</feature>
<protein>
    <submittedName>
        <fullName evidence="2">Uncharacterized protein</fullName>
    </submittedName>
</protein>
<evidence type="ECO:0000313" key="2">
    <source>
        <dbReference type="EMBL" id="KAL0466408.1"/>
    </source>
</evidence>
<reference evidence="2 3" key="1">
    <citation type="submission" date="2023-09" db="EMBL/GenBank/DDBJ databases">
        <title>Multi-omics analysis of a traditional fermented food reveals byproduct-associated fungal strains for waste-to-food upcycling.</title>
        <authorList>
            <consortium name="Lawrence Berkeley National Laboratory"/>
            <person name="Rekdal V.M."/>
            <person name="Villalobos-Escobedo J.M."/>
            <person name="Rodriguez-Valeron N."/>
            <person name="Garcia M.O."/>
            <person name="Vasquez D.P."/>
            <person name="Damayanti I."/>
            <person name="Sorensen P.M."/>
            <person name="Baidoo E.E."/>
            <person name="De Carvalho A.C."/>
            <person name="Riley R."/>
            <person name="Lipzen A."/>
            <person name="He G."/>
            <person name="Yan M."/>
            <person name="Haridas S."/>
            <person name="Daum C."/>
            <person name="Yoshinaga Y."/>
            <person name="Ng V."/>
            <person name="Grigoriev I.V."/>
            <person name="Munk R."/>
            <person name="Nuraida L."/>
            <person name="Wijaya C.H."/>
            <person name="Morales P.-C."/>
            <person name="Keasling J.D."/>
        </authorList>
    </citation>
    <scope>NUCLEOTIDE SEQUENCE [LARGE SCALE GENOMIC DNA]</scope>
    <source>
        <strain evidence="2 3">FGSC 2613</strain>
    </source>
</reference>
<evidence type="ECO:0000256" key="1">
    <source>
        <dbReference type="SAM" id="MobiDB-lite"/>
    </source>
</evidence>
<dbReference type="Proteomes" id="UP001451303">
    <property type="component" value="Unassembled WGS sequence"/>
</dbReference>
<name>A0ABR3D293_NEUIN</name>
<organism evidence="2 3">
    <name type="scientific">Neurospora intermedia</name>
    <dbReference type="NCBI Taxonomy" id="5142"/>
    <lineage>
        <taxon>Eukaryota</taxon>
        <taxon>Fungi</taxon>
        <taxon>Dikarya</taxon>
        <taxon>Ascomycota</taxon>
        <taxon>Pezizomycotina</taxon>
        <taxon>Sordariomycetes</taxon>
        <taxon>Sordariomycetidae</taxon>
        <taxon>Sordariales</taxon>
        <taxon>Sordariaceae</taxon>
        <taxon>Neurospora</taxon>
    </lineage>
</organism>
<accession>A0ABR3D293</accession>
<keyword evidence="3" id="KW-1185">Reference proteome</keyword>
<feature type="compositionally biased region" description="Basic and acidic residues" evidence="1">
    <location>
        <begin position="14"/>
        <end position="29"/>
    </location>
</feature>
<dbReference type="EMBL" id="JAVLET010000013">
    <property type="protein sequence ID" value="KAL0466408.1"/>
    <property type="molecule type" value="Genomic_DNA"/>
</dbReference>
<proteinExistence type="predicted"/>
<comment type="caution">
    <text evidence="2">The sequence shown here is derived from an EMBL/GenBank/DDBJ whole genome shotgun (WGS) entry which is preliminary data.</text>
</comment>
<feature type="non-terminal residue" evidence="2">
    <location>
        <position position="85"/>
    </location>
</feature>
<sequence>MEASTAEHPCLRSKQREAARDSEDVNTEKFPWHGKTAKSVFVEAELVPDQLAILRFPIQDGPFQTITCMNYSRQRRPSIDTNTSF</sequence>
<evidence type="ECO:0000313" key="3">
    <source>
        <dbReference type="Proteomes" id="UP001451303"/>
    </source>
</evidence>